<dbReference type="EMBL" id="LLXI01006196">
    <property type="protein sequence ID" value="PKY61989.1"/>
    <property type="molecule type" value="Genomic_DNA"/>
</dbReference>
<gene>
    <name evidence="2" type="ORF">RhiirA4_432202</name>
</gene>
<organism evidence="2 3">
    <name type="scientific">Rhizophagus irregularis</name>
    <dbReference type="NCBI Taxonomy" id="588596"/>
    <lineage>
        <taxon>Eukaryota</taxon>
        <taxon>Fungi</taxon>
        <taxon>Fungi incertae sedis</taxon>
        <taxon>Mucoromycota</taxon>
        <taxon>Glomeromycotina</taxon>
        <taxon>Glomeromycetes</taxon>
        <taxon>Glomerales</taxon>
        <taxon>Glomeraceae</taxon>
        <taxon>Rhizophagus</taxon>
    </lineage>
</organism>
<dbReference type="AlphaFoldDB" id="A0A2I1HSX0"/>
<dbReference type="VEuPathDB" id="FungiDB:FUN_012504"/>
<keyword evidence="3" id="KW-1185">Reference proteome</keyword>
<evidence type="ECO:0000256" key="1">
    <source>
        <dbReference type="SAM" id="Coils"/>
    </source>
</evidence>
<dbReference type="Proteomes" id="UP000234323">
    <property type="component" value="Unassembled WGS sequence"/>
</dbReference>
<feature type="coiled-coil region" evidence="1">
    <location>
        <begin position="68"/>
        <end position="102"/>
    </location>
</feature>
<evidence type="ECO:0000313" key="2">
    <source>
        <dbReference type="EMBL" id="PKY61989.1"/>
    </source>
</evidence>
<proteinExistence type="predicted"/>
<accession>A0A2I1HSX0</accession>
<evidence type="ECO:0000313" key="3">
    <source>
        <dbReference type="Proteomes" id="UP000234323"/>
    </source>
</evidence>
<protein>
    <submittedName>
        <fullName evidence="2">Uncharacterized protein</fullName>
    </submittedName>
</protein>
<keyword evidence="1" id="KW-0175">Coiled coil</keyword>
<dbReference type="VEuPathDB" id="FungiDB:RhiirA1_452179"/>
<name>A0A2I1HSX0_9GLOM</name>
<dbReference type="VEuPathDB" id="FungiDB:RhiirFUN_023606"/>
<comment type="caution">
    <text evidence="2">The sequence shown here is derived from an EMBL/GenBank/DDBJ whole genome shotgun (WGS) entry which is preliminary data.</text>
</comment>
<reference evidence="2 3" key="1">
    <citation type="submission" date="2015-10" db="EMBL/GenBank/DDBJ databases">
        <title>Genome analyses suggest a sexual origin of heterokaryosis in a supposedly ancient asexual fungus.</title>
        <authorList>
            <person name="Ropars J."/>
            <person name="Sedzielewska K."/>
            <person name="Noel J."/>
            <person name="Charron P."/>
            <person name="Farinelli L."/>
            <person name="Marton T."/>
            <person name="Kruger M."/>
            <person name="Pelin A."/>
            <person name="Brachmann A."/>
            <person name="Corradi N."/>
        </authorList>
    </citation>
    <scope>NUCLEOTIDE SEQUENCE [LARGE SCALE GENOMIC DNA]</scope>
    <source>
        <strain evidence="2 3">A4</strain>
    </source>
</reference>
<sequence length="112" mass="13140">MDRKKSRPQSWPECPASITLPISYVTDNGTQTDNTVLKHDHEAEINSRVIILQEQLLKYNKETFDRFMENLTREHEKRIKANNQLRHEINIMKAQVQGIEKALAYMKSSENN</sequence>